<dbReference type="HOGENOM" id="CLU_3077807_0_0_0"/>
<name>I0I9J4_CALAS</name>
<dbReference type="EMBL" id="AP012337">
    <property type="protein sequence ID" value="BAM01932.1"/>
    <property type="molecule type" value="Genomic_DNA"/>
</dbReference>
<accession>I0I9J4</accession>
<proteinExistence type="predicted"/>
<dbReference type="STRING" id="926550.CLDAP_38920"/>
<evidence type="ECO:0000313" key="1">
    <source>
        <dbReference type="EMBL" id="BAM01932.1"/>
    </source>
</evidence>
<dbReference type="KEGG" id="cap:CLDAP_38920"/>
<protein>
    <submittedName>
        <fullName evidence="1">Uncharacterized protein</fullName>
    </submittedName>
</protein>
<sequence length="52" mass="5568">MTLPRIGKPGEPVPFGGRANLWALVPVIRALSGVEACAATARAIQDVTRWRP</sequence>
<gene>
    <name evidence="1" type="ordered locus">CLDAP_38920</name>
</gene>
<dbReference type="AlphaFoldDB" id="I0I9J4"/>
<dbReference type="Proteomes" id="UP000007880">
    <property type="component" value="Chromosome"/>
</dbReference>
<keyword evidence="2" id="KW-1185">Reference proteome</keyword>
<reference evidence="1 2" key="1">
    <citation type="submission" date="2012-02" db="EMBL/GenBank/DDBJ databases">
        <title>Complete genome sequence of Caldilinea aerophila DSM 14535 (= NBRC 102666).</title>
        <authorList>
            <person name="Oguchi A."/>
            <person name="Hosoyama A."/>
            <person name="Sekine M."/>
            <person name="Fukai R."/>
            <person name="Kato Y."/>
            <person name="Nakamura S."/>
            <person name="Hanada S."/>
            <person name="Yamazaki S."/>
            <person name="Fujita N."/>
        </authorList>
    </citation>
    <scope>NUCLEOTIDE SEQUENCE [LARGE SCALE GENOMIC DNA]</scope>
    <source>
        <strain evidence="2">DSM 14535 / JCM 11387 / NBRC 104270 / STL-6-O1</strain>
    </source>
</reference>
<evidence type="ECO:0000313" key="2">
    <source>
        <dbReference type="Proteomes" id="UP000007880"/>
    </source>
</evidence>
<organism evidence="1 2">
    <name type="scientific">Caldilinea aerophila (strain DSM 14535 / JCM 11387 / NBRC 104270 / STL-6-O1)</name>
    <dbReference type="NCBI Taxonomy" id="926550"/>
    <lineage>
        <taxon>Bacteria</taxon>
        <taxon>Bacillati</taxon>
        <taxon>Chloroflexota</taxon>
        <taxon>Caldilineae</taxon>
        <taxon>Caldilineales</taxon>
        <taxon>Caldilineaceae</taxon>
        <taxon>Caldilinea</taxon>
    </lineage>
</organism>